<comment type="caution">
    <text evidence="1">The sequence shown here is derived from an EMBL/GenBank/DDBJ whole genome shotgun (WGS) entry which is preliminary data.</text>
</comment>
<proteinExistence type="predicted"/>
<evidence type="ECO:0000313" key="1">
    <source>
        <dbReference type="EMBL" id="GAA5050012.1"/>
    </source>
</evidence>
<gene>
    <name evidence="1" type="ORF">GCM10025751_23510</name>
</gene>
<accession>A0AAV3UH25</accession>
<name>A0AAV3UH25_9EURY</name>
<evidence type="ECO:0000313" key="2">
    <source>
        <dbReference type="Proteomes" id="UP001501729"/>
    </source>
</evidence>
<sequence length="82" mass="9285">MPGRTKMPYCTSIGFVRRMLACAYSPLTFNADEEPFICHTLRSKLGMVNQHGCIPKEFISRPRFAGFIGTLAENNRIFNEIA</sequence>
<keyword evidence="2" id="KW-1185">Reference proteome</keyword>
<dbReference type="Proteomes" id="UP001501729">
    <property type="component" value="Unassembled WGS sequence"/>
</dbReference>
<dbReference type="AlphaFoldDB" id="A0AAV3UH25"/>
<reference evidence="1 2" key="1">
    <citation type="journal article" date="2019" name="Int. J. Syst. Evol. Microbiol.">
        <title>The Global Catalogue of Microorganisms (GCM) 10K type strain sequencing project: providing services to taxonomists for standard genome sequencing and annotation.</title>
        <authorList>
            <consortium name="The Broad Institute Genomics Platform"/>
            <consortium name="The Broad Institute Genome Sequencing Center for Infectious Disease"/>
            <person name="Wu L."/>
            <person name="Ma J."/>
        </authorList>
    </citation>
    <scope>NUCLEOTIDE SEQUENCE [LARGE SCALE GENOMIC DNA]</scope>
    <source>
        <strain evidence="1 2">JCM 17504</strain>
    </source>
</reference>
<dbReference type="EMBL" id="BAABKX010000007">
    <property type="protein sequence ID" value="GAA5050012.1"/>
    <property type="molecule type" value="Genomic_DNA"/>
</dbReference>
<evidence type="ECO:0008006" key="3">
    <source>
        <dbReference type="Google" id="ProtNLM"/>
    </source>
</evidence>
<protein>
    <recommendedName>
        <fullName evidence="3">Transposase</fullName>
    </recommendedName>
</protein>
<organism evidence="1 2">
    <name type="scientific">Haladaptatus pallidirubidus</name>
    <dbReference type="NCBI Taxonomy" id="1008152"/>
    <lineage>
        <taxon>Archaea</taxon>
        <taxon>Methanobacteriati</taxon>
        <taxon>Methanobacteriota</taxon>
        <taxon>Stenosarchaea group</taxon>
        <taxon>Halobacteria</taxon>
        <taxon>Halobacteriales</taxon>
        <taxon>Haladaptataceae</taxon>
        <taxon>Haladaptatus</taxon>
    </lineage>
</organism>